<evidence type="ECO:0008006" key="9">
    <source>
        <dbReference type="Google" id="ProtNLM"/>
    </source>
</evidence>
<evidence type="ECO:0000256" key="1">
    <source>
        <dbReference type="ARBA" id="ARBA00004370"/>
    </source>
</evidence>
<organism evidence="7 8">
    <name type="scientific">Amphibalanus amphitrite</name>
    <name type="common">Striped barnacle</name>
    <name type="synonym">Balanus amphitrite</name>
    <dbReference type="NCBI Taxonomy" id="1232801"/>
    <lineage>
        <taxon>Eukaryota</taxon>
        <taxon>Metazoa</taxon>
        <taxon>Ecdysozoa</taxon>
        <taxon>Arthropoda</taxon>
        <taxon>Crustacea</taxon>
        <taxon>Multicrustacea</taxon>
        <taxon>Cirripedia</taxon>
        <taxon>Thoracica</taxon>
        <taxon>Thoracicalcarea</taxon>
        <taxon>Balanomorpha</taxon>
        <taxon>Balanoidea</taxon>
        <taxon>Balanidae</taxon>
        <taxon>Amphibalaninae</taxon>
        <taxon>Amphibalanus</taxon>
    </lineage>
</organism>
<proteinExistence type="inferred from homology"/>
<evidence type="ECO:0000256" key="3">
    <source>
        <dbReference type="ARBA" id="ARBA00022692"/>
    </source>
</evidence>
<keyword evidence="4 6" id="KW-1133">Transmembrane helix</keyword>
<comment type="caution">
    <text evidence="7">The sequence shown here is derived from an EMBL/GenBank/DDBJ whole genome shotgun (WGS) entry which is preliminary data.</text>
</comment>
<protein>
    <recommendedName>
        <fullName evidence="9">Transmembrane protein 9</fullName>
    </recommendedName>
</protein>
<dbReference type="GO" id="GO:0005765">
    <property type="term" value="C:lysosomal membrane"/>
    <property type="evidence" value="ECO:0007669"/>
    <property type="project" value="InterPro"/>
</dbReference>
<dbReference type="EMBL" id="VIIS01001273">
    <property type="protein sequence ID" value="KAF0300318.1"/>
    <property type="molecule type" value="Genomic_DNA"/>
</dbReference>
<comment type="similarity">
    <text evidence="2">Belongs to the TMEM9 family.</text>
</comment>
<keyword evidence="5 6" id="KW-0472">Membrane</keyword>
<dbReference type="OrthoDB" id="10059035at2759"/>
<dbReference type="Proteomes" id="UP000440578">
    <property type="component" value="Unassembled WGS sequence"/>
</dbReference>
<evidence type="ECO:0000256" key="2">
    <source>
        <dbReference type="ARBA" id="ARBA00007264"/>
    </source>
</evidence>
<feature type="transmembrane region" description="Helical" evidence="6">
    <location>
        <begin position="41"/>
        <end position="63"/>
    </location>
</feature>
<name>A0A6A4WE98_AMPAM</name>
<keyword evidence="8" id="KW-1185">Reference proteome</keyword>
<evidence type="ECO:0000256" key="6">
    <source>
        <dbReference type="SAM" id="Phobius"/>
    </source>
</evidence>
<evidence type="ECO:0000313" key="8">
    <source>
        <dbReference type="Proteomes" id="UP000440578"/>
    </source>
</evidence>
<dbReference type="AlphaFoldDB" id="A0A6A4WE98"/>
<evidence type="ECO:0000256" key="5">
    <source>
        <dbReference type="ARBA" id="ARBA00023136"/>
    </source>
</evidence>
<sequence length="131" mass="15115">MLSNCDNVILPELPANFSKSREFCPLCECKFESRNTTTIKVVVILIICIISVLVIYMTFLSCLDPILNQRRAAASAYQQQTDDEDDLGGRMAQPLYEQGGVLNRVGNRQDRWKRQVQEQRNNIYVRRTMLN</sequence>
<dbReference type="PANTHER" id="PTHR13064:SF6">
    <property type="entry name" value="TRANSMEMBRANE PROTEIN 9"/>
    <property type="match status" value="1"/>
</dbReference>
<dbReference type="PANTHER" id="PTHR13064">
    <property type="entry name" value="TRANSMEMBRANE PROTEIN 9 FAMILY MEMBER"/>
    <property type="match status" value="1"/>
</dbReference>
<dbReference type="Pfam" id="PF05434">
    <property type="entry name" value="Tmemb_9"/>
    <property type="match status" value="1"/>
</dbReference>
<evidence type="ECO:0000256" key="4">
    <source>
        <dbReference type="ARBA" id="ARBA00022989"/>
    </source>
</evidence>
<gene>
    <name evidence="7" type="ORF">FJT64_027152</name>
</gene>
<reference evidence="7 8" key="1">
    <citation type="submission" date="2019-07" db="EMBL/GenBank/DDBJ databases">
        <title>Draft genome assembly of a fouling barnacle, Amphibalanus amphitrite (Darwin, 1854): The first reference genome for Thecostraca.</title>
        <authorList>
            <person name="Kim W."/>
        </authorList>
    </citation>
    <scope>NUCLEOTIDE SEQUENCE [LARGE SCALE GENOMIC DNA]</scope>
    <source>
        <strain evidence="7">SNU_AA5</strain>
        <tissue evidence="7">Soma without cirri and trophi</tissue>
    </source>
</reference>
<dbReference type="InterPro" id="IPR008853">
    <property type="entry name" value="TMEM9/TMEM9B"/>
</dbReference>
<keyword evidence="3 6" id="KW-0812">Transmembrane</keyword>
<accession>A0A6A4WE98</accession>
<evidence type="ECO:0000313" key="7">
    <source>
        <dbReference type="EMBL" id="KAF0300318.1"/>
    </source>
</evidence>
<comment type="subcellular location">
    <subcellularLocation>
        <location evidence="1">Membrane</location>
    </subcellularLocation>
</comment>